<keyword evidence="3" id="KW-0808">Transferase</keyword>
<dbReference type="Proteomes" id="UP000242164">
    <property type="component" value="Unassembled WGS sequence"/>
</dbReference>
<keyword evidence="2" id="KW-0328">Glycosyltransferase</keyword>
<comment type="similarity">
    <text evidence="1">Belongs to the UDP-glycosyltransferase family.</text>
</comment>
<sequence length="409" mass="46800">MAKVLVIHFPGEGHINPTLAVLSELIKRGEKVVSYCIEEYRNKIETTGVEFRIYENFLPEINIMERIKQGNSPLEMLAKMVEATDRIVENILEEIKEEQYDYLIYDNHFAVGYILAKTLQVPKISSCTTFAFNKETSLHDKNERRQIDESSPLYQSCVLGMKKWEEKYGVKCNDLLDIMNHPGDITIVYTSKQYQPYAHTFDESYKFVGPSIAPRKDVESFPLKFSKKKPVLFISMGTIFNQQPELYETCFKAFRDLNVTVVLVVGRKINISQFEEIPANFNVYNYVPQLEILQHTDVFITHGGMNSSSEALYYGVPLVVIPVMGDQPFVAKRVEELGAGIQLDRTNITPEILREAVEMILDNKSFREKSRKIGESLHAAGGYRRAVDEIVTFTSGAMHKSCFQLKNSK</sequence>
<evidence type="ECO:0000313" key="5">
    <source>
        <dbReference type="Proteomes" id="UP000242164"/>
    </source>
</evidence>
<dbReference type="FunFam" id="3.40.50.2000:FF:000072">
    <property type="entry name" value="Glycosyl transferase"/>
    <property type="match status" value="1"/>
</dbReference>
<dbReference type="Pfam" id="PF00201">
    <property type="entry name" value="UDPGT"/>
    <property type="match status" value="1"/>
</dbReference>
<dbReference type="GeneID" id="33896896"/>
<reference evidence="4 5" key="1">
    <citation type="submission" date="2016-08" db="EMBL/GenBank/DDBJ databases">
        <authorList>
            <person name="Loux V."/>
            <person name="Rue O."/>
        </authorList>
    </citation>
    <scope>NUCLEOTIDE SEQUENCE [LARGE SCALE GENOMIC DNA]</scope>
    <source>
        <strain evidence="4 5">AFSSA_08CEB44bac</strain>
    </source>
</reference>
<comment type="caution">
    <text evidence="4">The sequence shown here is derived from an EMBL/GenBank/DDBJ whole genome shotgun (WGS) entry which is preliminary data.</text>
</comment>
<dbReference type="Gene3D" id="3.40.50.2000">
    <property type="entry name" value="Glycogen Phosphorylase B"/>
    <property type="match status" value="2"/>
</dbReference>
<dbReference type="InterPro" id="IPR006326">
    <property type="entry name" value="UDPGT_MGT-like"/>
</dbReference>
<dbReference type="PANTHER" id="PTHR48043">
    <property type="entry name" value="EG:EG0003.4 PROTEIN-RELATED"/>
    <property type="match status" value="1"/>
</dbReference>
<dbReference type="PANTHER" id="PTHR48043:SF145">
    <property type="entry name" value="FI06409P-RELATED"/>
    <property type="match status" value="1"/>
</dbReference>
<dbReference type="NCBIfam" id="TIGR01426">
    <property type="entry name" value="MGT"/>
    <property type="match status" value="1"/>
</dbReference>
<dbReference type="AlphaFoldDB" id="A0AAX2CFV0"/>
<dbReference type="GO" id="GO:0016758">
    <property type="term" value="F:hexosyltransferase activity"/>
    <property type="evidence" value="ECO:0007669"/>
    <property type="project" value="InterPro"/>
</dbReference>
<dbReference type="InterPro" id="IPR002213">
    <property type="entry name" value="UDP_glucos_trans"/>
</dbReference>
<name>A0AAX2CFV0_9BACI</name>
<protein>
    <submittedName>
        <fullName evidence="4">Glycosyltransferase, MGT family</fullName>
    </submittedName>
</protein>
<dbReference type="SUPFAM" id="SSF53756">
    <property type="entry name" value="UDP-Glycosyltransferase/glycogen phosphorylase"/>
    <property type="match status" value="1"/>
</dbReference>
<dbReference type="RefSeq" id="WP_012094050.1">
    <property type="nucleotide sequence ID" value="NZ_CP024101.1"/>
</dbReference>
<accession>A0AAX2CFV0</accession>
<dbReference type="CDD" id="cd03784">
    <property type="entry name" value="GT1_Gtf-like"/>
    <property type="match status" value="1"/>
</dbReference>
<organism evidence="4 5">
    <name type="scientific">Bacillus cytotoxicus</name>
    <dbReference type="NCBI Taxonomy" id="580165"/>
    <lineage>
        <taxon>Bacteria</taxon>
        <taxon>Bacillati</taxon>
        <taxon>Bacillota</taxon>
        <taxon>Bacilli</taxon>
        <taxon>Bacillales</taxon>
        <taxon>Bacillaceae</taxon>
        <taxon>Bacillus</taxon>
        <taxon>Bacillus cereus group</taxon>
    </lineage>
</organism>
<dbReference type="InterPro" id="IPR050271">
    <property type="entry name" value="UDP-glycosyltransferase"/>
</dbReference>
<proteinExistence type="inferred from homology"/>
<evidence type="ECO:0000313" key="4">
    <source>
        <dbReference type="EMBL" id="SCL90707.1"/>
    </source>
</evidence>
<dbReference type="EMBL" id="FMIK01000023">
    <property type="protein sequence ID" value="SCL90707.1"/>
    <property type="molecule type" value="Genomic_DNA"/>
</dbReference>
<evidence type="ECO:0000256" key="2">
    <source>
        <dbReference type="ARBA" id="ARBA00022676"/>
    </source>
</evidence>
<evidence type="ECO:0000256" key="1">
    <source>
        <dbReference type="ARBA" id="ARBA00009995"/>
    </source>
</evidence>
<gene>
    <name evidence="4" type="ORF">BCB44BAC_01765</name>
</gene>
<evidence type="ECO:0000256" key="3">
    <source>
        <dbReference type="ARBA" id="ARBA00022679"/>
    </source>
</evidence>
<dbReference type="GO" id="GO:0008194">
    <property type="term" value="F:UDP-glycosyltransferase activity"/>
    <property type="evidence" value="ECO:0007669"/>
    <property type="project" value="InterPro"/>
</dbReference>